<dbReference type="Pfam" id="PF13445">
    <property type="entry name" value="zf-RING_UBOX"/>
    <property type="match status" value="1"/>
</dbReference>
<keyword evidence="6" id="KW-0812">Transmembrane</keyword>
<dbReference type="PANTHER" id="PTHR25462">
    <property type="entry name" value="BONUS, ISOFORM C-RELATED"/>
    <property type="match status" value="1"/>
</dbReference>
<proteinExistence type="predicted"/>
<dbReference type="OrthoDB" id="8062037at2759"/>
<sequence length="415" mass="47289">MASNVTAQSVLEKISVDHLECSICTNRFRQPKVLDCLHTFCLRCLQELRQRQNKGTVTLTCPLCRQETMLDGKVIDDLPTNFALTALVEEVTMMEQLITEGQGSEIKCQACDESNQAVSICRDCDHFLCRECQRAHEHMAVMKSHSIHTLAQLRTGQVAYKSKLREEVPRCGQHPDQNLSFYCETCAQLVCTTCSVLDHRNKTHTLVGLTKAVETCKRQVAKLVAKAEQNKTALNKAIQETDKSRQKLDATFDDTKTKIDQKGAVHVSRINNEVQKLKQELKTVYDDRCRVFETAQVANSKEVAQTEHKLDEVGQLMAQASCYEILDLKKKLLHNVRELTVKQPHRVPERFASVGLVEGQGSLGRLHLGDEPKLETFRRHCQAFLTQIKNHSIQYLPFIVFVPLYILYVRLTDFY</sequence>
<feature type="domain" description="B box-type" evidence="8">
    <location>
        <begin position="166"/>
        <end position="209"/>
    </location>
</feature>
<evidence type="ECO:0000313" key="9">
    <source>
        <dbReference type="EnsemblMetazoa" id="XP_038058963.1"/>
    </source>
</evidence>
<keyword evidence="3" id="KW-0862">Zinc</keyword>
<dbReference type="Pfam" id="PF00643">
    <property type="entry name" value="zf-B_box"/>
    <property type="match status" value="1"/>
</dbReference>
<dbReference type="RefSeq" id="XP_038058963.1">
    <property type="nucleotide sequence ID" value="XM_038203035.1"/>
</dbReference>
<evidence type="ECO:0000256" key="2">
    <source>
        <dbReference type="ARBA" id="ARBA00022771"/>
    </source>
</evidence>
<dbReference type="GeneID" id="119730230"/>
<feature type="domain" description="B box-type" evidence="8">
    <location>
        <begin position="103"/>
        <end position="150"/>
    </location>
</feature>
<dbReference type="PANTHER" id="PTHR25462:SF296">
    <property type="entry name" value="MEIOTIC P26, ISOFORM F"/>
    <property type="match status" value="1"/>
</dbReference>
<dbReference type="OMA" id="CHRAHER"/>
<dbReference type="AlphaFoldDB" id="A0A914A579"/>
<dbReference type="InterPro" id="IPR027370">
    <property type="entry name" value="Znf-RING_euk"/>
</dbReference>
<accession>A0A914A579</accession>
<protein>
    <submittedName>
        <fullName evidence="9">Uncharacterized protein</fullName>
    </submittedName>
</protein>
<dbReference type="Proteomes" id="UP000887568">
    <property type="component" value="Unplaced"/>
</dbReference>
<dbReference type="EnsemblMetazoa" id="XM_038203035.1">
    <property type="protein sequence ID" value="XP_038058963.1"/>
    <property type="gene ID" value="LOC119730230"/>
</dbReference>
<organism evidence="9 10">
    <name type="scientific">Patiria miniata</name>
    <name type="common">Bat star</name>
    <name type="synonym">Asterina miniata</name>
    <dbReference type="NCBI Taxonomy" id="46514"/>
    <lineage>
        <taxon>Eukaryota</taxon>
        <taxon>Metazoa</taxon>
        <taxon>Echinodermata</taxon>
        <taxon>Eleutherozoa</taxon>
        <taxon>Asterozoa</taxon>
        <taxon>Asteroidea</taxon>
        <taxon>Valvatacea</taxon>
        <taxon>Valvatida</taxon>
        <taxon>Asterinidae</taxon>
        <taxon>Patiria</taxon>
    </lineage>
</organism>
<dbReference type="InterPro" id="IPR047153">
    <property type="entry name" value="TRIM45/56/19-like"/>
</dbReference>
<reference evidence="9" key="1">
    <citation type="submission" date="2022-11" db="UniProtKB">
        <authorList>
            <consortium name="EnsemblMetazoa"/>
        </authorList>
    </citation>
    <scope>IDENTIFICATION</scope>
</reference>
<evidence type="ECO:0000313" key="10">
    <source>
        <dbReference type="Proteomes" id="UP000887568"/>
    </source>
</evidence>
<keyword evidence="10" id="KW-1185">Reference proteome</keyword>
<dbReference type="Gene3D" id="3.30.160.60">
    <property type="entry name" value="Classic Zinc Finger"/>
    <property type="match status" value="1"/>
</dbReference>
<dbReference type="Gene3D" id="3.30.40.10">
    <property type="entry name" value="Zinc/RING finger domain, C3HC4 (zinc finger)"/>
    <property type="match status" value="1"/>
</dbReference>
<evidence type="ECO:0000256" key="4">
    <source>
        <dbReference type="PROSITE-ProRule" id="PRU00024"/>
    </source>
</evidence>
<feature type="transmembrane region" description="Helical" evidence="6">
    <location>
        <begin position="393"/>
        <end position="411"/>
    </location>
</feature>
<evidence type="ECO:0000256" key="6">
    <source>
        <dbReference type="SAM" id="Phobius"/>
    </source>
</evidence>
<dbReference type="PROSITE" id="PS00028">
    <property type="entry name" value="ZINC_FINGER_C2H2_1"/>
    <property type="match status" value="1"/>
</dbReference>
<dbReference type="Gene3D" id="4.10.830.40">
    <property type="match status" value="1"/>
</dbReference>
<dbReference type="PROSITE" id="PS00518">
    <property type="entry name" value="ZF_RING_1"/>
    <property type="match status" value="1"/>
</dbReference>
<name>A0A914A579_PATMI</name>
<keyword evidence="2 4" id="KW-0863">Zinc-finger</keyword>
<feature type="domain" description="RING-type" evidence="7">
    <location>
        <begin position="21"/>
        <end position="65"/>
    </location>
</feature>
<dbReference type="SUPFAM" id="SSF57850">
    <property type="entry name" value="RING/U-box"/>
    <property type="match status" value="1"/>
</dbReference>
<dbReference type="SUPFAM" id="SSF57845">
    <property type="entry name" value="B-box zinc-binding domain"/>
    <property type="match status" value="1"/>
</dbReference>
<evidence type="ECO:0000259" key="8">
    <source>
        <dbReference type="PROSITE" id="PS50119"/>
    </source>
</evidence>
<keyword evidence="5" id="KW-0175">Coiled coil</keyword>
<dbReference type="InterPro" id="IPR013083">
    <property type="entry name" value="Znf_RING/FYVE/PHD"/>
</dbReference>
<keyword evidence="6" id="KW-0472">Membrane</keyword>
<dbReference type="InterPro" id="IPR017907">
    <property type="entry name" value="Znf_RING_CS"/>
</dbReference>
<evidence type="ECO:0000256" key="5">
    <source>
        <dbReference type="SAM" id="Coils"/>
    </source>
</evidence>
<dbReference type="SMART" id="SM00336">
    <property type="entry name" value="BBOX"/>
    <property type="match status" value="2"/>
</dbReference>
<evidence type="ECO:0000259" key="7">
    <source>
        <dbReference type="PROSITE" id="PS50089"/>
    </source>
</evidence>
<dbReference type="InterPro" id="IPR000315">
    <property type="entry name" value="Znf_B-box"/>
</dbReference>
<dbReference type="PROSITE" id="PS50089">
    <property type="entry name" value="ZF_RING_2"/>
    <property type="match status" value="1"/>
</dbReference>
<feature type="coiled-coil region" evidence="5">
    <location>
        <begin position="224"/>
        <end position="287"/>
    </location>
</feature>
<dbReference type="PROSITE" id="PS50119">
    <property type="entry name" value="ZF_BBOX"/>
    <property type="match status" value="2"/>
</dbReference>
<dbReference type="InterPro" id="IPR013087">
    <property type="entry name" value="Znf_C2H2_type"/>
</dbReference>
<dbReference type="GO" id="GO:0008270">
    <property type="term" value="F:zinc ion binding"/>
    <property type="evidence" value="ECO:0007669"/>
    <property type="project" value="UniProtKB-KW"/>
</dbReference>
<dbReference type="SMART" id="SM00184">
    <property type="entry name" value="RING"/>
    <property type="match status" value="2"/>
</dbReference>
<keyword evidence="1" id="KW-0479">Metal-binding</keyword>
<keyword evidence="6" id="KW-1133">Transmembrane helix</keyword>
<dbReference type="InterPro" id="IPR001841">
    <property type="entry name" value="Znf_RING"/>
</dbReference>
<evidence type="ECO:0000256" key="3">
    <source>
        <dbReference type="ARBA" id="ARBA00022833"/>
    </source>
</evidence>
<evidence type="ECO:0000256" key="1">
    <source>
        <dbReference type="ARBA" id="ARBA00022723"/>
    </source>
</evidence>